<feature type="domain" description="4Fe-4S ferredoxin-type" evidence="21">
    <location>
        <begin position="903"/>
        <end position="932"/>
    </location>
</feature>
<dbReference type="InterPro" id="IPR005720">
    <property type="entry name" value="Dihydroorotate_DH_cat"/>
</dbReference>
<dbReference type="GO" id="GO:0050661">
    <property type="term" value="F:NADP binding"/>
    <property type="evidence" value="ECO:0007669"/>
    <property type="project" value="TreeGrafter"/>
</dbReference>
<comment type="similarity">
    <text evidence="5">Belongs to the dihydropyrimidine dehydrogenase family.</text>
</comment>
<evidence type="ECO:0000256" key="2">
    <source>
        <dbReference type="ARBA" id="ARBA00001966"/>
    </source>
</evidence>
<dbReference type="GO" id="GO:0019483">
    <property type="term" value="P:beta-alanine biosynthetic process"/>
    <property type="evidence" value="ECO:0007669"/>
    <property type="project" value="UniProtKB-UniPathway"/>
</dbReference>
<dbReference type="InterPro" id="IPR013785">
    <property type="entry name" value="Aldolase_TIM"/>
</dbReference>
<keyword evidence="15" id="KW-0560">Oxidoreductase</keyword>
<dbReference type="Gene3D" id="3.20.20.70">
    <property type="entry name" value="Aldolase class I"/>
    <property type="match status" value="1"/>
</dbReference>
<keyword evidence="16" id="KW-0408">Iron</keyword>
<evidence type="ECO:0000256" key="8">
    <source>
        <dbReference type="ARBA" id="ARBA00022630"/>
    </source>
</evidence>
<evidence type="ECO:0000256" key="20">
    <source>
        <dbReference type="ARBA" id="ARBA00058668"/>
    </source>
</evidence>
<proteinExistence type="inferred from homology"/>
<comment type="pathway">
    <text evidence="4">Amino-acid biosynthesis; beta-alanine biosynthesis.</text>
</comment>
<keyword evidence="12" id="KW-0547">Nucleotide-binding</keyword>
<dbReference type="FunFam" id="3.50.50.60:FF:000061">
    <property type="entry name" value="Dihydropyrimidine dehydrogenase [NADP(+)]"/>
    <property type="match status" value="1"/>
</dbReference>
<evidence type="ECO:0000256" key="1">
    <source>
        <dbReference type="ARBA" id="ARBA00001917"/>
    </source>
</evidence>
<evidence type="ECO:0000259" key="21">
    <source>
        <dbReference type="PROSITE" id="PS51379"/>
    </source>
</evidence>
<dbReference type="FunFam" id="3.20.20.70:FF:000027">
    <property type="entry name" value="Dihydropyrimidine dehydrogenase [NADP(+)]"/>
    <property type="match status" value="1"/>
</dbReference>
<dbReference type="UniPathway" id="UPA00131"/>
<keyword evidence="13" id="KW-0274">FAD</keyword>
<evidence type="ECO:0000313" key="23">
    <source>
        <dbReference type="Proteomes" id="UP000051952"/>
    </source>
</evidence>
<evidence type="ECO:0000256" key="12">
    <source>
        <dbReference type="ARBA" id="ARBA00022741"/>
    </source>
</evidence>
<dbReference type="GO" id="GO:0051539">
    <property type="term" value="F:4 iron, 4 sulfur cluster binding"/>
    <property type="evidence" value="ECO:0007669"/>
    <property type="project" value="UniProtKB-KW"/>
</dbReference>
<dbReference type="CDD" id="cd02940">
    <property type="entry name" value="DHPD_FMN"/>
    <property type="match status" value="1"/>
</dbReference>
<dbReference type="GO" id="GO:0006210">
    <property type="term" value="P:thymine catabolic process"/>
    <property type="evidence" value="ECO:0007669"/>
    <property type="project" value="TreeGrafter"/>
</dbReference>
<dbReference type="PROSITE" id="PS51379">
    <property type="entry name" value="4FE4S_FER_2"/>
    <property type="match status" value="2"/>
</dbReference>
<dbReference type="GO" id="GO:0006212">
    <property type="term" value="P:uracil catabolic process"/>
    <property type="evidence" value="ECO:0007669"/>
    <property type="project" value="TreeGrafter"/>
</dbReference>
<evidence type="ECO:0000256" key="4">
    <source>
        <dbReference type="ARBA" id="ARBA00004668"/>
    </source>
</evidence>
<keyword evidence="7" id="KW-0004">4Fe-4S</keyword>
<evidence type="ECO:0000256" key="10">
    <source>
        <dbReference type="ARBA" id="ARBA00022723"/>
    </source>
</evidence>
<dbReference type="AlphaFoldDB" id="A0A0S4J6H9"/>
<comment type="function">
    <text evidence="20">Catalyzes the conversion of dihydroorotate to orotate with fumarate as the electron acceptor. Molecular oxygen can replace fumarate in vitro.</text>
</comment>
<accession>A0A0S4J6H9</accession>
<evidence type="ECO:0000313" key="22">
    <source>
        <dbReference type="EMBL" id="CUG85679.1"/>
    </source>
</evidence>
<dbReference type="SUPFAM" id="SSF51395">
    <property type="entry name" value="FMN-linked oxidoreductases"/>
    <property type="match status" value="1"/>
</dbReference>
<dbReference type="InterPro" id="IPR009051">
    <property type="entry name" value="Helical_ferredxn"/>
</dbReference>
<name>A0A0S4J6H9_BODSA</name>
<comment type="cofactor">
    <cofactor evidence="2">
        <name>[4Fe-4S] cluster</name>
        <dbReference type="ChEBI" id="CHEBI:49883"/>
    </cofactor>
</comment>
<keyword evidence="23" id="KW-1185">Reference proteome</keyword>
<reference evidence="23" key="1">
    <citation type="submission" date="2015-09" db="EMBL/GenBank/DDBJ databases">
        <authorList>
            <consortium name="Pathogen Informatics"/>
        </authorList>
    </citation>
    <scope>NUCLEOTIDE SEQUENCE [LARGE SCALE GENOMIC DNA]</scope>
    <source>
        <strain evidence="23">Lake Konstanz</strain>
    </source>
</reference>
<dbReference type="GO" id="GO:0017113">
    <property type="term" value="F:dihydropyrimidine dehydrogenase (NADP+) activity"/>
    <property type="evidence" value="ECO:0007669"/>
    <property type="project" value="UniProtKB-EC"/>
</dbReference>
<dbReference type="Pfam" id="PF01180">
    <property type="entry name" value="DHO_dh"/>
    <property type="match status" value="1"/>
</dbReference>
<evidence type="ECO:0000256" key="19">
    <source>
        <dbReference type="ARBA" id="ARBA00032722"/>
    </source>
</evidence>
<dbReference type="Proteomes" id="UP000051952">
    <property type="component" value="Unassembled WGS sequence"/>
</dbReference>
<dbReference type="EC" id="1.3.1.2" evidence="6"/>
<evidence type="ECO:0000256" key="18">
    <source>
        <dbReference type="ARBA" id="ARBA00030119"/>
    </source>
</evidence>
<dbReference type="Gene3D" id="3.30.70.20">
    <property type="match status" value="1"/>
</dbReference>
<dbReference type="PANTHER" id="PTHR43073:SF2">
    <property type="entry name" value="DIHYDROPYRIMIDINE DEHYDROGENASE [NADP(+)]"/>
    <property type="match status" value="1"/>
</dbReference>
<dbReference type="GO" id="GO:0046872">
    <property type="term" value="F:metal ion binding"/>
    <property type="evidence" value="ECO:0007669"/>
    <property type="project" value="UniProtKB-KW"/>
</dbReference>
<feature type="domain" description="4Fe-4S ferredoxin-type" evidence="21">
    <location>
        <begin position="869"/>
        <end position="901"/>
    </location>
</feature>
<dbReference type="SUPFAM" id="SSF46548">
    <property type="entry name" value="alpha-helical ferredoxin"/>
    <property type="match status" value="1"/>
</dbReference>
<dbReference type="InterPro" id="IPR028261">
    <property type="entry name" value="DPD_II"/>
</dbReference>
<dbReference type="PRINTS" id="PR00419">
    <property type="entry name" value="ADXRDTASE"/>
</dbReference>
<dbReference type="Pfam" id="PF07992">
    <property type="entry name" value="Pyr_redox_2"/>
    <property type="match status" value="1"/>
</dbReference>
<organism evidence="22 23">
    <name type="scientific">Bodo saltans</name>
    <name type="common">Flagellated protozoan</name>
    <dbReference type="NCBI Taxonomy" id="75058"/>
    <lineage>
        <taxon>Eukaryota</taxon>
        <taxon>Discoba</taxon>
        <taxon>Euglenozoa</taxon>
        <taxon>Kinetoplastea</taxon>
        <taxon>Metakinetoplastina</taxon>
        <taxon>Eubodonida</taxon>
        <taxon>Bodonidae</taxon>
        <taxon>Bodo</taxon>
    </lineage>
</organism>
<evidence type="ECO:0000256" key="16">
    <source>
        <dbReference type="ARBA" id="ARBA00023004"/>
    </source>
</evidence>
<keyword evidence="8" id="KW-0285">Flavoprotein</keyword>
<evidence type="ECO:0000256" key="11">
    <source>
        <dbReference type="ARBA" id="ARBA00022737"/>
    </source>
</evidence>
<dbReference type="Gene3D" id="3.50.50.60">
    <property type="entry name" value="FAD/NAD(P)-binding domain"/>
    <property type="match status" value="2"/>
</dbReference>
<evidence type="ECO:0000256" key="17">
    <source>
        <dbReference type="ARBA" id="ARBA00023014"/>
    </source>
</evidence>
<keyword evidence="9" id="KW-0288">FMN</keyword>
<evidence type="ECO:0000256" key="13">
    <source>
        <dbReference type="ARBA" id="ARBA00022827"/>
    </source>
</evidence>
<keyword evidence="14" id="KW-0521">NADP</keyword>
<dbReference type="EMBL" id="CYKH01001182">
    <property type="protein sequence ID" value="CUG85679.1"/>
    <property type="molecule type" value="Genomic_DNA"/>
</dbReference>
<dbReference type="SUPFAM" id="SSF54862">
    <property type="entry name" value="4Fe-4S ferredoxins"/>
    <property type="match status" value="1"/>
</dbReference>
<evidence type="ECO:0000256" key="14">
    <source>
        <dbReference type="ARBA" id="ARBA00022857"/>
    </source>
</evidence>
<evidence type="ECO:0000256" key="15">
    <source>
        <dbReference type="ARBA" id="ARBA00023002"/>
    </source>
</evidence>
<keyword evidence="10" id="KW-0479">Metal-binding</keyword>
<keyword evidence="11" id="KW-0677">Repeat</keyword>
<dbReference type="GO" id="GO:0005829">
    <property type="term" value="C:cytosol"/>
    <property type="evidence" value="ECO:0007669"/>
    <property type="project" value="TreeGrafter"/>
</dbReference>
<dbReference type="Pfam" id="PF14697">
    <property type="entry name" value="Fer4_21"/>
    <property type="match status" value="1"/>
</dbReference>
<dbReference type="FunFam" id="3.30.70.20:FF:000023">
    <property type="entry name" value="Dihydropyrimidine dehydrogenase [NADP(+)]"/>
    <property type="match status" value="1"/>
</dbReference>
<dbReference type="InterPro" id="IPR036188">
    <property type="entry name" value="FAD/NAD-bd_sf"/>
</dbReference>
<dbReference type="VEuPathDB" id="TriTrypDB:BSAL_90400c"/>
<dbReference type="PANTHER" id="PTHR43073">
    <property type="entry name" value="DIHYDROPYRIMIDINE DEHYDROGENASE [NADP(+)]"/>
    <property type="match status" value="1"/>
</dbReference>
<evidence type="ECO:0000256" key="6">
    <source>
        <dbReference type="ARBA" id="ARBA00013004"/>
    </source>
</evidence>
<dbReference type="FunFam" id="1.10.1060.10:FF:000016">
    <property type="entry name" value="Dihydropyrimidine dehydrogenase [NADP(+)]"/>
    <property type="match status" value="1"/>
</dbReference>
<dbReference type="OrthoDB" id="4327079at2759"/>
<dbReference type="OMA" id="SIHCQLQ"/>
<evidence type="ECO:0000256" key="5">
    <source>
        <dbReference type="ARBA" id="ARBA00010804"/>
    </source>
</evidence>
<dbReference type="InterPro" id="IPR023753">
    <property type="entry name" value="FAD/NAD-binding_dom"/>
</dbReference>
<dbReference type="InterPro" id="IPR017896">
    <property type="entry name" value="4Fe4S_Fe-S-bd"/>
</dbReference>
<dbReference type="Gene3D" id="1.10.1060.10">
    <property type="entry name" value="Alpha-helical ferredoxin"/>
    <property type="match status" value="1"/>
</dbReference>
<dbReference type="GO" id="GO:0002058">
    <property type="term" value="F:uracil binding"/>
    <property type="evidence" value="ECO:0007669"/>
    <property type="project" value="TreeGrafter"/>
</dbReference>
<evidence type="ECO:0000256" key="9">
    <source>
        <dbReference type="ARBA" id="ARBA00022643"/>
    </source>
</evidence>
<dbReference type="InterPro" id="IPR017900">
    <property type="entry name" value="4Fe4S_Fe_S_CS"/>
</dbReference>
<comment type="cofactor">
    <cofactor evidence="1">
        <name>FMN</name>
        <dbReference type="ChEBI" id="CHEBI:58210"/>
    </cofactor>
</comment>
<protein>
    <recommendedName>
        <fullName evidence="6">dihydropyrimidine dehydrogenase (NADP(+))</fullName>
        <ecNumber evidence="6">1.3.1.2</ecNumber>
    </recommendedName>
    <alternativeName>
        <fullName evidence="19">Dihydrothymine dehydrogenase</fullName>
    </alternativeName>
    <alternativeName>
        <fullName evidence="18">Dihydrouracil dehydrogenase</fullName>
    </alternativeName>
</protein>
<gene>
    <name evidence="22" type="ORF">BSAL_90400c</name>
</gene>
<evidence type="ECO:0000256" key="7">
    <source>
        <dbReference type="ARBA" id="ARBA00022485"/>
    </source>
</evidence>
<sequence>MKHTTLGERGAILEAQRCLKCADAPCQKGCPTSIDIKMFIQCIATQNYYGAAKMIFSENPLGLSCGLVCPTEELCVGGCNLAATEEGAINIGGLQAFATRTFEKMNIRQIRPPQLPKPSDMAESYHQKIAVIGCGPAGISCATFLARLGYDNVHVFERKKYGGGLSTMEIPQHRLESEHALFEIRLMTDLGVQVHYEQELGKDFTVDSLKRDGYVSVFCGVGLPSAKTVDIFDGLTAADGFFTSKSFLPLVCEGSKKGLCGCAPPPKPPKLNGKVVVLGAGDTAFDCAGSAFRCGASRVIVTFRRSMADMRAVDEEYLMAREEETEFLPYSQPKKILRNENGHVTGLELCKMEKDEHGNYFEDEDQRIVVKCDYIISAFGSTTAQDLQQAMVPMTFKYGVAQVDKNTQQSPSADWLFGGGDLVGSGITVEAANDGKTASWFMHNYIQKQAGVDVGVVPQLPMFYTEIDNVDISVDFCGMKFPNPFGIASATGATSSAMIGRSFAAGWGFAVTKTFCLDKDYVTNVSPRIVRGTTSGPKYGPHQSSFLNIELISEKSAAYWLSTIRQLKKDYPKHILIASIMCGFIEEDWKELVRLTEDAGPDALELNLSCPHGMGEKGMGLACGQSDHMVRTICGWVKEVATLPFFAKMTPNITDVTSIARAAQEGGATGVTAVNTVSGLMGLSSQGLPWPRVGDSRNTTYGGMSGNAVRPIALRSVSSIANKLPGFPIMATGGADTAHVCIQFLHLGASLVQICSAVQNQDFTVVQDYILGLKTHLFMQSRPDLRDWDHQQPPSKAPTLQTGTLPRFGPYQTKRWQLEADDLASGIDLTFEEPPQPPASDAVPSVNSIIGSALHHISNYTQLDNTKQKVAVVNDDMCINCGKCMMTCNDSGYQAIRFDPRTHQPFITDDCTGCTLCVSVCPIPECITMVARETDYLPKRGIALGEPQLPVA</sequence>
<evidence type="ECO:0000256" key="3">
    <source>
        <dbReference type="ARBA" id="ARBA00001974"/>
    </source>
</evidence>
<dbReference type="Pfam" id="PF14691">
    <property type="entry name" value="Fer4_20"/>
    <property type="match status" value="1"/>
</dbReference>
<keyword evidence="17" id="KW-0411">Iron-sulfur</keyword>
<comment type="cofactor">
    <cofactor evidence="3">
        <name>FAD</name>
        <dbReference type="ChEBI" id="CHEBI:57692"/>
    </cofactor>
</comment>
<dbReference type="PROSITE" id="PS00198">
    <property type="entry name" value="4FE4S_FER_1"/>
    <property type="match status" value="1"/>
</dbReference>
<dbReference type="SUPFAM" id="SSF51971">
    <property type="entry name" value="Nucleotide-binding domain"/>
    <property type="match status" value="1"/>
</dbReference>